<feature type="active site" evidence="10">
    <location>
        <position position="256"/>
    </location>
</feature>
<name>A0ABT3WYX1_9BACL</name>
<comment type="function">
    <text evidence="10">Site-specific tyrosine recombinase, which acts by catalyzing the cutting and rejoining of the recombining DNA molecules. The XerC-XerD complex is essential to convert dimers of the bacterial chromosome into monomers to permit their segregation at cell division. It also contributes to the segregational stability of plasmids.</text>
</comment>
<evidence type="ECO:0000256" key="8">
    <source>
        <dbReference type="ARBA" id="ARBA00023172"/>
    </source>
</evidence>
<feature type="domain" description="Core-binding (CB)" evidence="13">
    <location>
        <begin position="9"/>
        <end position="94"/>
    </location>
</feature>
<dbReference type="SUPFAM" id="SSF56349">
    <property type="entry name" value="DNA breaking-rejoining enzymes"/>
    <property type="match status" value="1"/>
</dbReference>
<keyword evidence="7 10" id="KW-0238">DNA-binding</keyword>
<keyword evidence="4 10" id="KW-0132">Cell division</keyword>
<dbReference type="PANTHER" id="PTHR30349:SF77">
    <property type="entry name" value="TYROSINE RECOMBINASE XERC"/>
    <property type="match status" value="1"/>
</dbReference>
<dbReference type="InterPro" id="IPR050090">
    <property type="entry name" value="Tyrosine_recombinase_XerCD"/>
</dbReference>
<protein>
    <recommendedName>
        <fullName evidence="10 11">Tyrosine recombinase XerC</fullName>
    </recommendedName>
</protein>
<dbReference type="InterPro" id="IPR004107">
    <property type="entry name" value="Integrase_SAM-like_N"/>
</dbReference>
<evidence type="ECO:0000313" key="14">
    <source>
        <dbReference type="EMBL" id="MCX7568506.1"/>
    </source>
</evidence>
<accession>A0ABT3WYX1</accession>
<comment type="similarity">
    <text evidence="2 10">Belongs to the 'phage' integrase family. XerC subfamily.</text>
</comment>
<evidence type="ECO:0000256" key="9">
    <source>
        <dbReference type="ARBA" id="ARBA00023306"/>
    </source>
</evidence>
<dbReference type="InterPro" id="IPR011931">
    <property type="entry name" value="Recomb_XerC"/>
</dbReference>
<feature type="active site" evidence="10">
    <location>
        <position position="179"/>
    </location>
</feature>
<dbReference type="InterPro" id="IPR002104">
    <property type="entry name" value="Integrase_catalytic"/>
</dbReference>
<dbReference type="Gene3D" id="1.10.150.130">
    <property type="match status" value="1"/>
</dbReference>
<evidence type="ECO:0000256" key="1">
    <source>
        <dbReference type="ARBA" id="ARBA00004496"/>
    </source>
</evidence>
<evidence type="ECO:0000259" key="12">
    <source>
        <dbReference type="PROSITE" id="PS51898"/>
    </source>
</evidence>
<comment type="caution">
    <text evidence="14">The sequence shown here is derived from an EMBL/GenBank/DDBJ whole genome shotgun (WGS) entry which is preliminary data.</text>
</comment>
<evidence type="ECO:0000256" key="7">
    <source>
        <dbReference type="ARBA" id="ARBA00023125"/>
    </source>
</evidence>
<dbReference type="InterPro" id="IPR011010">
    <property type="entry name" value="DNA_brk_join_enz"/>
</dbReference>
<keyword evidence="15" id="KW-1185">Reference proteome</keyword>
<evidence type="ECO:0000256" key="10">
    <source>
        <dbReference type="HAMAP-Rule" id="MF_01808"/>
    </source>
</evidence>
<sequence>MEDLLIWPPEIEHLIELYMQYLRVEKRVADLTLDHYFSDIEQFVAFMIAEGKRSFAEIDHLAIRTFVGRMAKEREKRTIARKVSALRSLFAFLHREGVVERNVAKQVHLPKLERRLPNFLYIDEVTRFLEAPDLTTPLGLRDRALLELLYASGVRVSECVGLDVSDLDMSLGAALVFGKGGKERYVLFGGQATNALKQYLTEARPQLWQKGPGGESHPLFLNKNGTRLSDRSVRRIVDKYVYQVAGMKKISPHTLRHTFATHLLDHGADLRVIQELLGHASLSSTQIYTHTTREHLERVYTKAHPRA</sequence>
<evidence type="ECO:0000256" key="6">
    <source>
        <dbReference type="ARBA" id="ARBA00022908"/>
    </source>
</evidence>
<dbReference type="Pfam" id="PF02899">
    <property type="entry name" value="Phage_int_SAM_1"/>
    <property type="match status" value="1"/>
</dbReference>
<gene>
    <name evidence="10 14" type="primary">xerC</name>
    <name evidence="14" type="ORF">OS242_00810</name>
</gene>
<dbReference type="InterPro" id="IPR010998">
    <property type="entry name" value="Integrase_recombinase_N"/>
</dbReference>
<dbReference type="CDD" id="cd00798">
    <property type="entry name" value="INT_XerDC_C"/>
    <property type="match status" value="1"/>
</dbReference>
<feature type="domain" description="Tyr recombinase" evidence="12">
    <location>
        <begin position="115"/>
        <end position="301"/>
    </location>
</feature>
<evidence type="ECO:0000256" key="2">
    <source>
        <dbReference type="ARBA" id="ARBA00006657"/>
    </source>
</evidence>
<feature type="active site" evidence="10">
    <location>
        <position position="253"/>
    </location>
</feature>
<dbReference type="InterPro" id="IPR044068">
    <property type="entry name" value="CB"/>
</dbReference>
<dbReference type="RefSeq" id="WP_267149751.1">
    <property type="nucleotide sequence ID" value="NZ_JAPMLT010000001.1"/>
</dbReference>
<feature type="active site" evidence="10">
    <location>
        <position position="155"/>
    </location>
</feature>
<evidence type="ECO:0000256" key="3">
    <source>
        <dbReference type="ARBA" id="ARBA00022490"/>
    </source>
</evidence>
<organism evidence="14 15">
    <name type="scientific">Tumebacillus lacus</name>
    <dbReference type="NCBI Taxonomy" id="2995335"/>
    <lineage>
        <taxon>Bacteria</taxon>
        <taxon>Bacillati</taxon>
        <taxon>Bacillota</taxon>
        <taxon>Bacilli</taxon>
        <taxon>Bacillales</taxon>
        <taxon>Alicyclobacillaceae</taxon>
        <taxon>Tumebacillus</taxon>
    </lineage>
</organism>
<dbReference type="NCBIfam" id="TIGR02224">
    <property type="entry name" value="recomb_XerC"/>
    <property type="match status" value="1"/>
</dbReference>
<dbReference type="EMBL" id="JAPMLT010000001">
    <property type="protein sequence ID" value="MCX7568506.1"/>
    <property type="molecule type" value="Genomic_DNA"/>
</dbReference>
<keyword evidence="3 10" id="KW-0963">Cytoplasm</keyword>
<dbReference type="Gene3D" id="1.10.443.10">
    <property type="entry name" value="Intergrase catalytic core"/>
    <property type="match status" value="1"/>
</dbReference>
<reference evidence="14 15" key="1">
    <citation type="submission" date="2022-11" db="EMBL/GenBank/DDBJ databases">
        <title>Study of microbial diversity in lake waters.</title>
        <authorList>
            <person name="Zhang J."/>
        </authorList>
    </citation>
    <scope>NUCLEOTIDE SEQUENCE [LARGE SCALE GENOMIC DNA]</scope>
    <source>
        <strain evidence="14 15">DT12</strain>
    </source>
</reference>
<keyword evidence="9 10" id="KW-0131">Cell cycle</keyword>
<feature type="active site" evidence="10">
    <location>
        <position position="279"/>
    </location>
</feature>
<comment type="subcellular location">
    <subcellularLocation>
        <location evidence="1 10">Cytoplasm</location>
    </subcellularLocation>
</comment>
<dbReference type="NCBIfam" id="NF001399">
    <property type="entry name" value="PRK00283.1"/>
    <property type="match status" value="1"/>
</dbReference>
<dbReference type="PROSITE" id="PS51898">
    <property type="entry name" value="TYR_RECOMBINASE"/>
    <property type="match status" value="1"/>
</dbReference>
<dbReference type="PROSITE" id="PS51900">
    <property type="entry name" value="CB"/>
    <property type="match status" value="1"/>
</dbReference>
<evidence type="ECO:0000313" key="15">
    <source>
        <dbReference type="Proteomes" id="UP001208017"/>
    </source>
</evidence>
<feature type="active site" description="O-(3'-phospho-DNA)-tyrosine intermediate" evidence="10">
    <location>
        <position position="288"/>
    </location>
</feature>
<evidence type="ECO:0000256" key="11">
    <source>
        <dbReference type="NCBIfam" id="TIGR02224"/>
    </source>
</evidence>
<evidence type="ECO:0000256" key="4">
    <source>
        <dbReference type="ARBA" id="ARBA00022618"/>
    </source>
</evidence>
<comment type="subunit">
    <text evidence="10">Forms a cyclic heterotetrameric complex composed of two molecules of XerC and two molecules of XerD.</text>
</comment>
<dbReference type="PANTHER" id="PTHR30349">
    <property type="entry name" value="PHAGE INTEGRASE-RELATED"/>
    <property type="match status" value="1"/>
</dbReference>
<keyword evidence="8 10" id="KW-0233">DNA recombination</keyword>
<keyword evidence="5 10" id="KW-0159">Chromosome partition</keyword>
<dbReference type="Proteomes" id="UP001208017">
    <property type="component" value="Unassembled WGS sequence"/>
</dbReference>
<dbReference type="Pfam" id="PF00589">
    <property type="entry name" value="Phage_integrase"/>
    <property type="match status" value="1"/>
</dbReference>
<evidence type="ECO:0000256" key="5">
    <source>
        <dbReference type="ARBA" id="ARBA00022829"/>
    </source>
</evidence>
<evidence type="ECO:0000259" key="13">
    <source>
        <dbReference type="PROSITE" id="PS51900"/>
    </source>
</evidence>
<proteinExistence type="inferred from homology"/>
<dbReference type="HAMAP" id="MF_01808">
    <property type="entry name" value="Recomb_XerC_XerD"/>
    <property type="match status" value="1"/>
</dbReference>
<dbReference type="InterPro" id="IPR023009">
    <property type="entry name" value="Tyrosine_recombinase_XerC/XerD"/>
</dbReference>
<keyword evidence="6 10" id="KW-0229">DNA integration</keyword>
<dbReference type="InterPro" id="IPR013762">
    <property type="entry name" value="Integrase-like_cat_sf"/>
</dbReference>